<dbReference type="InterPro" id="IPR050495">
    <property type="entry name" value="ATG22/LtaA_families"/>
</dbReference>
<feature type="domain" description="Major facilitator superfamily (MFS) profile" evidence="7">
    <location>
        <begin position="1"/>
        <end position="452"/>
    </location>
</feature>
<dbReference type="Proteomes" id="UP001368654">
    <property type="component" value="Unassembled WGS sequence"/>
</dbReference>
<evidence type="ECO:0000256" key="3">
    <source>
        <dbReference type="ARBA" id="ARBA00022692"/>
    </source>
</evidence>
<feature type="transmembrane region" description="Helical" evidence="6">
    <location>
        <begin position="309"/>
        <end position="330"/>
    </location>
</feature>
<accession>A0ABU8LS77</accession>
<reference evidence="8 9" key="1">
    <citation type="submission" date="2024-02" db="EMBL/GenBank/DDBJ databases">
        <authorList>
            <person name="Saticioglu I.B."/>
        </authorList>
    </citation>
    <scope>NUCLEOTIDE SEQUENCE [LARGE SCALE GENOMIC DNA]</scope>
    <source>
        <strain evidence="8 9">Mu-86</strain>
    </source>
</reference>
<dbReference type="InterPro" id="IPR036259">
    <property type="entry name" value="MFS_trans_sf"/>
</dbReference>
<evidence type="ECO:0000313" key="9">
    <source>
        <dbReference type="Proteomes" id="UP001368654"/>
    </source>
</evidence>
<dbReference type="SUPFAM" id="SSF103473">
    <property type="entry name" value="MFS general substrate transporter"/>
    <property type="match status" value="1"/>
</dbReference>
<dbReference type="PANTHER" id="PTHR23519:SF1">
    <property type="entry name" value="AUTOPHAGY-RELATED PROTEIN 22"/>
    <property type="match status" value="1"/>
</dbReference>
<keyword evidence="9" id="KW-1185">Reference proteome</keyword>
<evidence type="ECO:0000313" key="8">
    <source>
        <dbReference type="EMBL" id="MEJ1154145.1"/>
    </source>
</evidence>
<feature type="transmembrane region" description="Helical" evidence="6">
    <location>
        <begin position="428"/>
        <end position="447"/>
    </location>
</feature>
<dbReference type="InterPro" id="IPR024671">
    <property type="entry name" value="Atg22-like"/>
</dbReference>
<dbReference type="Pfam" id="PF11700">
    <property type="entry name" value="ATG22"/>
    <property type="match status" value="1"/>
</dbReference>
<feature type="transmembrane region" description="Helical" evidence="6">
    <location>
        <begin position="136"/>
        <end position="156"/>
    </location>
</feature>
<dbReference type="InterPro" id="IPR020846">
    <property type="entry name" value="MFS_dom"/>
</dbReference>
<evidence type="ECO:0000259" key="7">
    <source>
        <dbReference type="PROSITE" id="PS50850"/>
    </source>
</evidence>
<feature type="transmembrane region" description="Helical" evidence="6">
    <location>
        <begin position="111"/>
        <end position="130"/>
    </location>
</feature>
<sequence>MSAPERPDSSLPDFKGVTPTDAMAAAVATEGPARTSKKMVFSWGLWDWGSAAFNAVVTSFVFTVYLTSSSFGPAGTIEAQLGWALAGAGLLIAVLAPVTGQRSDTSGRRKLWLAVNTYIVVALTAAMFFVQPDPSFLWLGLALLAVGNVFFEFAGVNYNAMLLQVSTPRSIGRVSGFGWGLGYVGGIVLLLIVYFGFISPEVGLLGITSENGMDVRATVLTSAIWFGIFAIPVLLFVPEYKGVGVKREKVSFFASYARLGRDIARLWRESRQTVWFLLASAVFRDGLAGVFTFGGVLAASVFGFSPGEVIIFAIAANVVAGISTIAVGALDDRLGAKPVIVAALIGLIVSGSLVFFLHDGGAIVFWTAGLALTLFVGPAQSASRTFLARLIPPGREGEVFGLYATTGRAVSFLAPAMFALFVGISGEAYFGILGIMLVLLAGLLMLLPVKATQNKLRA</sequence>
<protein>
    <submittedName>
        <fullName evidence="8">MFS transporter</fullName>
    </submittedName>
</protein>
<keyword evidence="4 6" id="KW-1133">Transmembrane helix</keyword>
<evidence type="ECO:0000256" key="4">
    <source>
        <dbReference type="ARBA" id="ARBA00022989"/>
    </source>
</evidence>
<evidence type="ECO:0000256" key="2">
    <source>
        <dbReference type="ARBA" id="ARBA00022448"/>
    </source>
</evidence>
<dbReference type="PROSITE" id="PS50850">
    <property type="entry name" value="MFS"/>
    <property type="match status" value="1"/>
</dbReference>
<feature type="transmembrane region" description="Helical" evidence="6">
    <location>
        <begin position="363"/>
        <end position="379"/>
    </location>
</feature>
<gene>
    <name evidence="8" type="ORF">WDU96_00840</name>
</gene>
<feature type="transmembrane region" description="Helical" evidence="6">
    <location>
        <begin position="217"/>
        <end position="237"/>
    </location>
</feature>
<keyword evidence="5 6" id="KW-0472">Membrane</keyword>
<feature type="transmembrane region" description="Helical" evidence="6">
    <location>
        <begin position="80"/>
        <end position="99"/>
    </location>
</feature>
<evidence type="ECO:0000256" key="1">
    <source>
        <dbReference type="ARBA" id="ARBA00004651"/>
    </source>
</evidence>
<dbReference type="EMBL" id="JBBDGL010000001">
    <property type="protein sequence ID" value="MEJ1154145.1"/>
    <property type="molecule type" value="Genomic_DNA"/>
</dbReference>
<feature type="transmembrane region" description="Helical" evidence="6">
    <location>
        <begin position="274"/>
        <end position="303"/>
    </location>
</feature>
<feature type="transmembrane region" description="Helical" evidence="6">
    <location>
        <begin position="339"/>
        <end position="357"/>
    </location>
</feature>
<evidence type="ECO:0000256" key="5">
    <source>
        <dbReference type="ARBA" id="ARBA00023136"/>
    </source>
</evidence>
<feature type="transmembrane region" description="Helical" evidence="6">
    <location>
        <begin position="177"/>
        <end position="197"/>
    </location>
</feature>
<keyword evidence="3 6" id="KW-0812">Transmembrane</keyword>
<name>A0ABU8LS77_9MICO</name>
<dbReference type="RefSeq" id="WP_337336592.1">
    <property type="nucleotide sequence ID" value="NZ_JBBDGL010000001.1"/>
</dbReference>
<comment type="caution">
    <text evidence="8">The sequence shown here is derived from an EMBL/GenBank/DDBJ whole genome shotgun (WGS) entry which is preliminary data.</text>
</comment>
<evidence type="ECO:0000256" key="6">
    <source>
        <dbReference type="SAM" id="Phobius"/>
    </source>
</evidence>
<proteinExistence type="predicted"/>
<organism evidence="8 9">
    <name type="scientific">Microbacterium marmarense</name>
    <dbReference type="NCBI Taxonomy" id="3122051"/>
    <lineage>
        <taxon>Bacteria</taxon>
        <taxon>Bacillati</taxon>
        <taxon>Actinomycetota</taxon>
        <taxon>Actinomycetes</taxon>
        <taxon>Micrococcales</taxon>
        <taxon>Microbacteriaceae</taxon>
        <taxon>Microbacterium</taxon>
    </lineage>
</organism>
<feature type="transmembrane region" description="Helical" evidence="6">
    <location>
        <begin position="400"/>
        <end position="422"/>
    </location>
</feature>
<comment type="subcellular location">
    <subcellularLocation>
        <location evidence="1">Cell membrane</location>
        <topology evidence="1">Multi-pass membrane protein</topology>
    </subcellularLocation>
</comment>
<keyword evidence="2" id="KW-0813">Transport</keyword>
<dbReference type="Gene3D" id="1.20.1250.20">
    <property type="entry name" value="MFS general substrate transporter like domains"/>
    <property type="match status" value="2"/>
</dbReference>
<feature type="transmembrane region" description="Helical" evidence="6">
    <location>
        <begin position="45"/>
        <end position="68"/>
    </location>
</feature>
<dbReference type="PANTHER" id="PTHR23519">
    <property type="entry name" value="AUTOPHAGY-RELATED PROTEIN 22"/>
    <property type="match status" value="1"/>
</dbReference>